<proteinExistence type="predicted"/>
<keyword evidence="1" id="KW-1133">Transmembrane helix</keyword>
<protein>
    <submittedName>
        <fullName evidence="2">Uncharacterized protein</fullName>
    </submittedName>
</protein>
<keyword evidence="1" id="KW-0472">Membrane</keyword>
<sequence>MEFVTLFPTFSPKKFHFLFLALYACFIRNLEML</sequence>
<organism evidence="2 3">
    <name type="scientific">Rubroshorea leprosula</name>
    <dbReference type="NCBI Taxonomy" id="152421"/>
    <lineage>
        <taxon>Eukaryota</taxon>
        <taxon>Viridiplantae</taxon>
        <taxon>Streptophyta</taxon>
        <taxon>Embryophyta</taxon>
        <taxon>Tracheophyta</taxon>
        <taxon>Spermatophyta</taxon>
        <taxon>Magnoliopsida</taxon>
        <taxon>eudicotyledons</taxon>
        <taxon>Gunneridae</taxon>
        <taxon>Pentapetalae</taxon>
        <taxon>rosids</taxon>
        <taxon>malvids</taxon>
        <taxon>Malvales</taxon>
        <taxon>Dipterocarpaceae</taxon>
        <taxon>Rubroshorea</taxon>
    </lineage>
</organism>
<evidence type="ECO:0000313" key="2">
    <source>
        <dbReference type="EMBL" id="GKV16247.1"/>
    </source>
</evidence>
<reference evidence="2 3" key="1">
    <citation type="journal article" date="2021" name="Commun. Biol.">
        <title>The genome of Shorea leprosula (Dipterocarpaceae) highlights the ecological relevance of drought in aseasonal tropical rainforests.</title>
        <authorList>
            <person name="Ng K.K.S."/>
            <person name="Kobayashi M.J."/>
            <person name="Fawcett J.A."/>
            <person name="Hatakeyama M."/>
            <person name="Paape T."/>
            <person name="Ng C.H."/>
            <person name="Ang C.C."/>
            <person name="Tnah L.H."/>
            <person name="Lee C.T."/>
            <person name="Nishiyama T."/>
            <person name="Sese J."/>
            <person name="O'Brien M.J."/>
            <person name="Copetti D."/>
            <person name="Mohd Noor M.I."/>
            <person name="Ong R.C."/>
            <person name="Putra M."/>
            <person name="Sireger I.Z."/>
            <person name="Indrioko S."/>
            <person name="Kosugi Y."/>
            <person name="Izuno A."/>
            <person name="Isagi Y."/>
            <person name="Lee S.L."/>
            <person name="Shimizu K.K."/>
        </authorList>
    </citation>
    <scope>NUCLEOTIDE SEQUENCE [LARGE SCALE GENOMIC DNA]</scope>
    <source>
        <strain evidence="2">214</strain>
    </source>
</reference>
<accession>A0AAV5JXC4</accession>
<evidence type="ECO:0000313" key="3">
    <source>
        <dbReference type="Proteomes" id="UP001054252"/>
    </source>
</evidence>
<name>A0AAV5JXC4_9ROSI</name>
<gene>
    <name evidence="2" type="ORF">SLEP1_g26916</name>
</gene>
<comment type="caution">
    <text evidence="2">The sequence shown here is derived from an EMBL/GenBank/DDBJ whole genome shotgun (WGS) entry which is preliminary data.</text>
</comment>
<keyword evidence="3" id="KW-1185">Reference proteome</keyword>
<keyword evidence="1" id="KW-0812">Transmembrane</keyword>
<dbReference type="EMBL" id="BPVZ01000045">
    <property type="protein sequence ID" value="GKV16247.1"/>
    <property type="molecule type" value="Genomic_DNA"/>
</dbReference>
<dbReference type="AlphaFoldDB" id="A0AAV5JXC4"/>
<dbReference type="Proteomes" id="UP001054252">
    <property type="component" value="Unassembled WGS sequence"/>
</dbReference>
<evidence type="ECO:0000256" key="1">
    <source>
        <dbReference type="SAM" id="Phobius"/>
    </source>
</evidence>
<feature type="transmembrane region" description="Helical" evidence="1">
    <location>
        <begin position="15"/>
        <end position="31"/>
    </location>
</feature>